<comment type="caution">
    <text evidence="2">The sequence shown here is derived from an EMBL/GenBank/DDBJ whole genome shotgun (WGS) entry which is preliminary data.</text>
</comment>
<proteinExistence type="predicted"/>
<feature type="compositionally biased region" description="Acidic residues" evidence="1">
    <location>
        <begin position="107"/>
        <end position="120"/>
    </location>
</feature>
<accession>A0A4Z2E155</accession>
<organism evidence="2 3">
    <name type="scientific">Liparis tanakae</name>
    <name type="common">Tanaka's snailfish</name>
    <dbReference type="NCBI Taxonomy" id="230148"/>
    <lineage>
        <taxon>Eukaryota</taxon>
        <taxon>Metazoa</taxon>
        <taxon>Chordata</taxon>
        <taxon>Craniata</taxon>
        <taxon>Vertebrata</taxon>
        <taxon>Euteleostomi</taxon>
        <taxon>Actinopterygii</taxon>
        <taxon>Neopterygii</taxon>
        <taxon>Teleostei</taxon>
        <taxon>Neoteleostei</taxon>
        <taxon>Acanthomorphata</taxon>
        <taxon>Eupercaria</taxon>
        <taxon>Perciformes</taxon>
        <taxon>Cottioidei</taxon>
        <taxon>Cottales</taxon>
        <taxon>Liparidae</taxon>
        <taxon>Liparis</taxon>
    </lineage>
</organism>
<feature type="region of interest" description="Disordered" evidence="1">
    <location>
        <begin position="100"/>
        <end position="120"/>
    </location>
</feature>
<keyword evidence="3" id="KW-1185">Reference proteome</keyword>
<gene>
    <name evidence="2" type="ORF">EYF80_067417</name>
</gene>
<dbReference type="AlphaFoldDB" id="A0A4Z2E155"/>
<evidence type="ECO:0000256" key="1">
    <source>
        <dbReference type="SAM" id="MobiDB-lite"/>
    </source>
</evidence>
<dbReference type="EMBL" id="SRLO01022276">
    <property type="protein sequence ID" value="TNN22469.1"/>
    <property type="molecule type" value="Genomic_DNA"/>
</dbReference>
<evidence type="ECO:0000313" key="3">
    <source>
        <dbReference type="Proteomes" id="UP000314294"/>
    </source>
</evidence>
<feature type="region of interest" description="Disordered" evidence="1">
    <location>
        <begin position="1"/>
        <end position="26"/>
    </location>
</feature>
<name>A0A4Z2E155_9TELE</name>
<evidence type="ECO:0000313" key="2">
    <source>
        <dbReference type="EMBL" id="TNN22469.1"/>
    </source>
</evidence>
<dbReference type="Proteomes" id="UP000314294">
    <property type="component" value="Unassembled WGS sequence"/>
</dbReference>
<reference evidence="2 3" key="1">
    <citation type="submission" date="2019-03" db="EMBL/GenBank/DDBJ databases">
        <title>First draft genome of Liparis tanakae, snailfish: a comprehensive survey of snailfish specific genes.</title>
        <authorList>
            <person name="Kim W."/>
            <person name="Song I."/>
            <person name="Jeong J.-H."/>
            <person name="Kim D."/>
            <person name="Kim S."/>
            <person name="Ryu S."/>
            <person name="Song J.Y."/>
            <person name="Lee S.K."/>
        </authorList>
    </citation>
    <scope>NUCLEOTIDE SEQUENCE [LARGE SCALE GENOMIC DNA]</scope>
    <source>
        <tissue evidence="2">Muscle</tissue>
    </source>
</reference>
<sequence length="120" mass="13385">MRWGAAGLRDNTTVTSPQAAPDRRRPQHQHLALTRCFKPTGFPTSGLSRAPDRHTVTDILLEIFKPQFISISAIKIVISIFTLVKVQLKADGSPMKYRAVLQRPEENESDIESAEENSDA</sequence>
<protein>
    <submittedName>
        <fullName evidence="2">Uncharacterized protein</fullName>
    </submittedName>
</protein>